<name>A0ABD1Q376_9LAMI</name>
<feature type="compositionally biased region" description="Acidic residues" evidence="3">
    <location>
        <begin position="96"/>
        <end position="106"/>
    </location>
</feature>
<dbReference type="InterPro" id="IPR046341">
    <property type="entry name" value="SET_dom_sf"/>
</dbReference>
<feature type="region of interest" description="Disordered" evidence="3">
    <location>
        <begin position="494"/>
        <end position="537"/>
    </location>
</feature>
<feature type="compositionally biased region" description="Basic and acidic residues" evidence="3">
    <location>
        <begin position="334"/>
        <end position="345"/>
    </location>
</feature>
<evidence type="ECO:0000256" key="2">
    <source>
        <dbReference type="ARBA" id="ARBA00022454"/>
    </source>
</evidence>
<evidence type="ECO:0000256" key="1">
    <source>
        <dbReference type="ARBA" id="ARBA00004286"/>
    </source>
</evidence>
<evidence type="ECO:0000259" key="4">
    <source>
        <dbReference type="PROSITE" id="PS50280"/>
    </source>
</evidence>
<dbReference type="InterPro" id="IPR043017">
    <property type="entry name" value="WIYLD_dom_sf"/>
</dbReference>
<gene>
    <name evidence="5" type="ORF">Adt_38711</name>
</gene>
<dbReference type="GO" id="GO:0005694">
    <property type="term" value="C:chromosome"/>
    <property type="evidence" value="ECO:0007669"/>
    <property type="project" value="UniProtKB-SubCell"/>
</dbReference>
<reference evidence="6" key="1">
    <citation type="submission" date="2024-07" db="EMBL/GenBank/DDBJ databases">
        <title>Two chromosome-level genome assemblies of Korean endemic species Abeliophyllum distichum and Forsythia ovata (Oleaceae).</title>
        <authorList>
            <person name="Jang H."/>
        </authorList>
    </citation>
    <scope>NUCLEOTIDE SEQUENCE [LARGE SCALE GENOMIC DNA]</scope>
</reference>
<dbReference type="Gene3D" id="2.170.270.10">
    <property type="entry name" value="SET domain"/>
    <property type="match status" value="2"/>
</dbReference>
<dbReference type="InterPro" id="IPR018848">
    <property type="entry name" value="WIYLD_domain"/>
</dbReference>
<comment type="subcellular location">
    <subcellularLocation>
        <location evidence="1">Chromosome</location>
    </subcellularLocation>
</comment>
<dbReference type="Gene3D" id="1.10.8.850">
    <property type="entry name" value="Histone-lysine N methyltransferase , C-terminal domain-like"/>
    <property type="match status" value="1"/>
</dbReference>
<evidence type="ECO:0000313" key="5">
    <source>
        <dbReference type="EMBL" id="KAL2470575.1"/>
    </source>
</evidence>
<feature type="compositionally biased region" description="Polar residues" evidence="3">
    <location>
        <begin position="153"/>
        <end position="176"/>
    </location>
</feature>
<dbReference type="Proteomes" id="UP001604336">
    <property type="component" value="Unassembled WGS sequence"/>
</dbReference>
<dbReference type="PANTHER" id="PTHR46450">
    <property type="entry name" value="INACTIVE HISTONE-LYSINE N-METHYLTRANSFERASE SUVR1-RELATED"/>
    <property type="match status" value="1"/>
</dbReference>
<accession>A0ABD1Q376</accession>
<feature type="domain" description="SET" evidence="4">
    <location>
        <begin position="693"/>
        <end position="804"/>
    </location>
</feature>
<proteinExistence type="predicted"/>
<dbReference type="SMART" id="SM00317">
    <property type="entry name" value="SET"/>
    <property type="match status" value="1"/>
</dbReference>
<protein>
    <submittedName>
        <fullName evidence="5">Histone-lysine N-methyltransferase SUVR2</fullName>
    </submittedName>
</protein>
<dbReference type="AlphaFoldDB" id="A0ABD1Q376"/>
<sequence>MPSNPRVAKAFRAMKVMGISEDKVKPVLKDLLKLYDKNWELIEEENYRTLADAIFEREEAEAAGPSKKIVNNEAAGPSKKIVNNEAAGPSKKIVNNEEEEEALANEEAERPLKRLRLRYQEGQSSSHNTSNASLPATPLIIPKEEKDELPETRQLNQNQSPSTVDSPRANAGNTLQVAACQSLGKNKGKQPVSPKALMVQERCDPSQPIGVDKSKQKTPLRTEPSPVSHPMRLRDRGKGTVSPQSPSGGKRSVSERLSDAVRIKEPKVVPNIVLSPKEKATASQALIKPKDEPITDDMQQLNISTAVIHPDPSKKGEPSRRNVRVGENDGPEPLESHSMLEKVTADDTSASDETRNNGNLAMISGDCSSNLEIASSHFGEVKISLSCDLALGRPGFHMPSLDAVLKSVEEKCLRSYKILDPNFSVMNLMKDMCDSFLNLGTESTNEFPESIDVTSTIDLVKKSYAADSLGASGLCFSSLNGSVSPQFDKEVALSPTPLLPPPCHGEDDGTQSNNMDSVDDGEKHKDDTENGFEDTNSQSLMVIQQHQLTPEMIRPLHDVIDIAKGQERVVITLVNEVNNECQPPFYYIPQNAVFQNAYVNFSLARIGDSNCCSACFGDCLSLSTPCACAHETRGEFAYTADGLVKEEFLEECISMNRDPEKHCQVFCKECPVERSKTEDIIESCKGHLRGISHNLQVFMTPEGKGWGLRTLEDLPKAPKGRGIRILYFWTPIGVRKAVWKDEEALCLDGTYYGNVARFINHRCRDSNLVEIPVQVEIPDHHYYHLAFFTTRKVNAMEELTWDYGIDFDDHDHPVKPFRCQCGSNFCRNIKRYRSRSASRG</sequence>
<feature type="compositionally biased region" description="Basic and acidic residues" evidence="3">
    <location>
        <begin position="311"/>
        <end position="327"/>
    </location>
</feature>
<evidence type="ECO:0000313" key="6">
    <source>
        <dbReference type="Proteomes" id="UP001604336"/>
    </source>
</evidence>
<feature type="region of interest" description="Disordered" evidence="3">
    <location>
        <begin position="80"/>
        <end position="259"/>
    </location>
</feature>
<dbReference type="PANTHER" id="PTHR46450:SF1">
    <property type="entry name" value="INACTIVE HISTONE-LYSINE N-METHYLTRANSFERASE SUVR1-RELATED"/>
    <property type="match status" value="1"/>
</dbReference>
<keyword evidence="2" id="KW-0158">Chromosome</keyword>
<dbReference type="Pfam" id="PF10440">
    <property type="entry name" value="WIYLD"/>
    <property type="match status" value="1"/>
</dbReference>
<dbReference type="SUPFAM" id="SSF82199">
    <property type="entry name" value="SET domain"/>
    <property type="match status" value="1"/>
</dbReference>
<dbReference type="EMBL" id="JBFOLK010000012">
    <property type="protein sequence ID" value="KAL2470575.1"/>
    <property type="molecule type" value="Genomic_DNA"/>
</dbReference>
<dbReference type="SMART" id="SM00468">
    <property type="entry name" value="PreSET"/>
    <property type="match status" value="1"/>
</dbReference>
<dbReference type="InterPro" id="IPR007728">
    <property type="entry name" value="Pre-SET_dom"/>
</dbReference>
<feature type="region of interest" description="Disordered" evidence="3">
    <location>
        <begin position="307"/>
        <end position="357"/>
    </location>
</feature>
<keyword evidence="6" id="KW-1185">Reference proteome</keyword>
<feature type="compositionally biased region" description="Polar residues" evidence="3">
    <location>
        <begin position="121"/>
        <end position="134"/>
    </location>
</feature>
<feature type="compositionally biased region" description="Basic and acidic residues" evidence="3">
    <location>
        <begin position="142"/>
        <end position="151"/>
    </location>
</feature>
<dbReference type="InterPro" id="IPR001214">
    <property type="entry name" value="SET_dom"/>
</dbReference>
<dbReference type="Pfam" id="PF05033">
    <property type="entry name" value="Pre-SET"/>
    <property type="match status" value="1"/>
</dbReference>
<dbReference type="PROSITE" id="PS50280">
    <property type="entry name" value="SET"/>
    <property type="match status" value="1"/>
</dbReference>
<comment type="caution">
    <text evidence="5">The sequence shown here is derived from an EMBL/GenBank/DDBJ whole genome shotgun (WGS) entry which is preliminary data.</text>
</comment>
<organism evidence="5 6">
    <name type="scientific">Abeliophyllum distichum</name>
    <dbReference type="NCBI Taxonomy" id="126358"/>
    <lineage>
        <taxon>Eukaryota</taxon>
        <taxon>Viridiplantae</taxon>
        <taxon>Streptophyta</taxon>
        <taxon>Embryophyta</taxon>
        <taxon>Tracheophyta</taxon>
        <taxon>Spermatophyta</taxon>
        <taxon>Magnoliopsida</taxon>
        <taxon>eudicotyledons</taxon>
        <taxon>Gunneridae</taxon>
        <taxon>Pentapetalae</taxon>
        <taxon>asterids</taxon>
        <taxon>lamiids</taxon>
        <taxon>Lamiales</taxon>
        <taxon>Oleaceae</taxon>
        <taxon>Forsythieae</taxon>
        <taxon>Abeliophyllum</taxon>
    </lineage>
</organism>
<dbReference type="Pfam" id="PF00856">
    <property type="entry name" value="SET"/>
    <property type="match status" value="1"/>
</dbReference>
<evidence type="ECO:0000256" key="3">
    <source>
        <dbReference type="SAM" id="MobiDB-lite"/>
    </source>
</evidence>